<reference evidence="1 2" key="1">
    <citation type="journal article" date="2013" name="Curr. Biol.">
        <title>The Genome of the Foraminiferan Reticulomyxa filosa.</title>
        <authorList>
            <person name="Glockner G."/>
            <person name="Hulsmann N."/>
            <person name="Schleicher M."/>
            <person name="Noegel A.A."/>
            <person name="Eichinger L."/>
            <person name="Gallinger C."/>
            <person name="Pawlowski J."/>
            <person name="Sierra R."/>
            <person name="Euteneuer U."/>
            <person name="Pillet L."/>
            <person name="Moustafa A."/>
            <person name="Platzer M."/>
            <person name="Groth M."/>
            <person name="Szafranski K."/>
            <person name="Schliwa M."/>
        </authorList>
    </citation>
    <scope>NUCLEOTIDE SEQUENCE [LARGE SCALE GENOMIC DNA]</scope>
</reference>
<evidence type="ECO:0000313" key="2">
    <source>
        <dbReference type="Proteomes" id="UP000023152"/>
    </source>
</evidence>
<dbReference type="EMBL" id="ASPP01016899">
    <property type="protein sequence ID" value="ETO17316.1"/>
    <property type="molecule type" value="Genomic_DNA"/>
</dbReference>
<accession>X6MUH4</accession>
<protein>
    <submittedName>
        <fullName evidence="1">Uncharacterized protein</fullName>
    </submittedName>
</protein>
<evidence type="ECO:0000313" key="1">
    <source>
        <dbReference type="EMBL" id="ETO17316.1"/>
    </source>
</evidence>
<keyword evidence="2" id="KW-1185">Reference proteome</keyword>
<name>X6MUH4_RETFI</name>
<organism evidence="1 2">
    <name type="scientific">Reticulomyxa filosa</name>
    <dbReference type="NCBI Taxonomy" id="46433"/>
    <lineage>
        <taxon>Eukaryota</taxon>
        <taxon>Sar</taxon>
        <taxon>Rhizaria</taxon>
        <taxon>Retaria</taxon>
        <taxon>Foraminifera</taxon>
        <taxon>Monothalamids</taxon>
        <taxon>Reticulomyxidae</taxon>
        <taxon>Reticulomyxa</taxon>
    </lineage>
</organism>
<comment type="caution">
    <text evidence="1">The sequence shown here is derived from an EMBL/GenBank/DDBJ whole genome shotgun (WGS) entry which is preliminary data.</text>
</comment>
<gene>
    <name evidence="1" type="ORF">RFI_20009</name>
</gene>
<dbReference type="OrthoDB" id="197676at2759"/>
<dbReference type="Proteomes" id="UP000023152">
    <property type="component" value="Unassembled WGS sequence"/>
</dbReference>
<dbReference type="AlphaFoldDB" id="X6MUH4"/>
<sequence>MQTGILKSTRQVTKEQLQKSIVKDSLKQEMKERIEPDELMEADPTYEIINLAKKKKKGILKTPLQAVKEQLQKSQTKDQLKYEIEDRADLEEVTQSVVYFFFFFFLLYGQVREKKQTSYTHTHTGVLKTPMQAAREQLRKSQAKDVVKNDLNTRSEIAELEESG</sequence>
<proteinExistence type="predicted"/>
<feature type="non-terminal residue" evidence="1">
    <location>
        <position position="164"/>
    </location>
</feature>